<dbReference type="Proteomes" id="UP000266841">
    <property type="component" value="Unassembled WGS sequence"/>
</dbReference>
<keyword evidence="3" id="KW-1185">Reference proteome</keyword>
<sequence>MSLPIQEPGHGTSDALPDPPLQAHNTTTDDAEYRITQFDQSMEMTLNDELNEFLQINFKYLHHSPLDGRIQAAQHTTDPECEFNDCNVPTAELLPQLSQPAFTLHHPTYTPGDPPDPELPRAEPSHQSLHSFPAGLALPKISCVTVAIASIQHSQPTRIITTRLAPRPSVQSRNGPAARSRTMMAIMTMYLHLLPELQNPLPATASPKSEGHNKLTP</sequence>
<evidence type="ECO:0000313" key="2">
    <source>
        <dbReference type="EMBL" id="EJK52282.1"/>
    </source>
</evidence>
<comment type="caution">
    <text evidence="2">The sequence shown here is derived from an EMBL/GenBank/DDBJ whole genome shotgun (WGS) entry which is preliminary data.</text>
</comment>
<evidence type="ECO:0000256" key="1">
    <source>
        <dbReference type="SAM" id="MobiDB-lite"/>
    </source>
</evidence>
<dbReference type="EMBL" id="AGNL01040110">
    <property type="protein sequence ID" value="EJK52282.1"/>
    <property type="molecule type" value="Genomic_DNA"/>
</dbReference>
<organism evidence="2 3">
    <name type="scientific">Thalassiosira oceanica</name>
    <name type="common">Marine diatom</name>
    <dbReference type="NCBI Taxonomy" id="159749"/>
    <lineage>
        <taxon>Eukaryota</taxon>
        <taxon>Sar</taxon>
        <taxon>Stramenopiles</taxon>
        <taxon>Ochrophyta</taxon>
        <taxon>Bacillariophyta</taxon>
        <taxon>Coscinodiscophyceae</taxon>
        <taxon>Thalassiosirophycidae</taxon>
        <taxon>Thalassiosirales</taxon>
        <taxon>Thalassiosiraceae</taxon>
        <taxon>Thalassiosira</taxon>
    </lineage>
</organism>
<evidence type="ECO:0000313" key="3">
    <source>
        <dbReference type="Proteomes" id="UP000266841"/>
    </source>
</evidence>
<name>K0S092_THAOC</name>
<accession>K0S092</accession>
<gene>
    <name evidence="2" type="ORF">THAOC_28463</name>
</gene>
<reference evidence="2 3" key="1">
    <citation type="journal article" date="2012" name="Genome Biol.">
        <title>Genome and low-iron response of an oceanic diatom adapted to chronic iron limitation.</title>
        <authorList>
            <person name="Lommer M."/>
            <person name="Specht M."/>
            <person name="Roy A.S."/>
            <person name="Kraemer L."/>
            <person name="Andreson R."/>
            <person name="Gutowska M.A."/>
            <person name="Wolf J."/>
            <person name="Bergner S.V."/>
            <person name="Schilhabel M.B."/>
            <person name="Klostermeier U.C."/>
            <person name="Beiko R.G."/>
            <person name="Rosenstiel P."/>
            <person name="Hippler M."/>
            <person name="Laroche J."/>
        </authorList>
    </citation>
    <scope>NUCLEOTIDE SEQUENCE [LARGE SCALE GENOMIC DNA]</scope>
    <source>
        <strain evidence="2 3">CCMP1005</strain>
    </source>
</reference>
<dbReference type="AlphaFoldDB" id="K0S092"/>
<feature type="region of interest" description="Disordered" evidence="1">
    <location>
        <begin position="107"/>
        <end position="128"/>
    </location>
</feature>
<proteinExistence type="predicted"/>
<feature type="region of interest" description="Disordered" evidence="1">
    <location>
        <begin position="1"/>
        <end position="26"/>
    </location>
</feature>
<protein>
    <submittedName>
        <fullName evidence="2">Uncharacterized protein</fullName>
    </submittedName>
</protein>